<evidence type="ECO:0000256" key="1">
    <source>
        <dbReference type="SAM" id="MobiDB-lite"/>
    </source>
</evidence>
<evidence type="ECO:0000313" key="4">
    <source>
        <dbReference type="Proteomes" id="UP000005801"/>
    </source>
</evidence>
<protein>
    <recommendedName>
        <fullName evidence="5">Lipoprotein</fullName>
    </recommendedName>
</protein>
<feature type="chain" id="PRO_5002693819" description="Lipoprotein" evidence="2">
    <location>
        <begin position="27"/>
        <end position="405"/>
    </location>
</feature>
<feature type="compositionally biased region" description="Acidic residues" evidence="1">
    <location>
        <begin position="46"/>
        <end position="56"/>
    </location>
</feature>
<dbReference type="EMBL" id="ABCS01000053">
    <property type="protein sequence ID" value="EDM77012.1"/>
    <property type="molecule type" value="Genomic_DNA"/>
</dbReference>
<accession>A6GAS1</accession>
<sequence length="405" mass="43303">MTNTPRTRIIAVAPLLLTCVAFTASTACDLEEPGEDEFADLGQPEEAAEAAPEDGWLEPSEAPSESEEGVRDLPPLLARVERGTASVEWRAPEDSGEDVFLFISGTDADQPIIDMDTAEGLSAVEAWVAIADEPTLVPPLLLERASVSDRELLADSVRVEALREEVEDKMQLAFEAGAGELQTHAVGTCTTSQTNTARNVYGNGYTPTSTCGQHLGFRTTNKSYLYCGDGESDGCDYPLGQSENMCIPALTDNALVYGSLEAFGMRSRTAGNPSMQAGGHRIRSLTYNCHNNGNVNIHMEYGADDWDYTGLESGYYLGVVILGSGHLPKRVTAIDLVAYNLWDNGIGASGSTYKTTRYSITGNAGNGDFGIFCTDTQKSISMSAGPTANPHSWCIGSCSVGNCWD</sequence>
<comment type="caution">
    <text evidence="3">The sequence shown here is derived from an EMBL/GenBank/DDBJ whole genome shotgun (WGS) entry which is preliminary data.</text>
</comment>
<feature type="region of interest" description="Disordered" evidence="1">
    <location>
        <begin position="31"/>
        <end position="73"/>
    </location>
</feature>
<dbReference type="OrthoDB" id="9820425at2"/>
<evidence type="ECO:0008006" key="5">
    <source>
        <dbReference type="Google" id="ProtNLM"/>
    </source>
</evidence>
<keyword evidence="4" id="KW-1185">Reference proteome</keyword>
<evidence type="ECO:0000313" key="3">
    <source>
        <dbReference type="EMBL" id="EDM77012.1"/>
    </source>
</evidence>
<name>A6GAS1_9BACT</name>
<dbReference type="RefSeq" id="WP_006973813.1">
    <property type="nucleotide sequence ID" value="NZ_ABCS01000053.1"/>
</dbReference>
<proteinExistence type="predicted"/>
<gene>
    <name evidence="3" type="ORF">PPSIR1_15965</name>
</gene>
<feature type="signal peptide" evidence="2">
    <location>
        <begin position="1"/>
        <end position="26"/>
    </location>
</feature>
<dbReference type="AlphaFoldDB" id="A6GAS1"/>
<keyword evidence="2" id="KW-0732">Signal</keyword>
<dbReference type="PROSITE" id="PS51257">
    <property type="entry name" value="PROKAR_LIPOPROTEIN"/>
    <property type="match status" value="1"/>
</dbReference>
<organism evidence="3 4">
    <name type="scientific">Plesiocystis pacifica SIR-1</name>
    <dbReference type="NCBI Taxonomy" id="391625"/>
    <lineage>
        <taxon>Bacteria</taxon>
        <taxon>Pseudomonadati</taxon>
        <taxon>Myxococcota</taxon>
        <taxon>Polyangia</taxon>
        <taxon>Nannocystales</taxon>
        <taxon>Nannocystaceae</taxon>
        <taxon>Plesiocystis</taxon>
    </lineage>
</organism>
<reference evidence="3 4" key="1">
    <citation type="submission" date="2007-06" db="EMBL/GenBank/DDBJ databases">
        <authorList>
            <person name="Shimkets L."/>
            <person name="Ferriera S."/>
            <person name="Johnson J."/>
            <person name="Kravitz S."/>
            <person name="Beeson K."/>
            <person name="Sutton G."/>
            <person name="Rogers Y.-H."/>
            <person name="Friedman R."/>
            <person name="Frazier M."/>
            <person name="Venter J.C."/>
        </authorList>
    </citation>
    <scope>NUCLEOTIDE SEQUENCE [LARGE SCALE GENOMIC DNA]</scope>
    <source>
        <strain evidence="3 4">SIR-1</strain>
    </source>
</reference>
<dbReference type="Proteomes" id="UP000005801">
    <property type="component" value="Unassembled WGS sequence"/>
</dbReference>
<evidence type="ECO:0000256" key="2">
    <source>
        <dbReference type="SAM" id="SignalP"/>
    </source>
</evidence>
<dbReference type="eggNOG" id="ENOG5032JMT">
    <property type="taxonomic scope" value="Bacteria"/>
</dbReference>